<dbReference type="InterPro" id="IPR027396">
    <property type="entry name" value="DsrEFH-like"/>
</dbReference>
<evidence type="ECO:0000313" key="3">
    <source>
        <dbReference type="Proteomes" id="UP001139264"/>
    </source>
</evidence>
<sequence>MELSDRETGGTSSEPETRIDVAARTDDALPGLVMHGFGPDSGTWLAGVLRSAGNSRRALGPDRRVEVVVQGFGVRLLRSGIGNESALDGALSQDIHVLACRNSMTHAAVQTDELHRGVETVDAAVAHLARRQWEGWAYVRL</sequence>
<comment type="caution">
    <text evidence="2">The sequence shown here is derived from an EMBL/GenBank/DDBJ whole genome shotgun (WGS) entry which is preliminary data.</text>
</comment>
<dbReference type="SUPFAM" id="SSF75169">
    <property type="entry name" value="DsrEFH-like"/>
    <property type="match status" value="1"/>
</dbReference>
<dbReference type="EMBL" id="JAJFZP010000015">
    <property type="protein sequence ID" value="MCC3270781.1"/>
    <property type="molecule type" value="Genomic_DNA"/>
</dbReference>
<feature type="region of interest" description="Disordered" evidence="1">
    <location>
        <begin position="1"/>
        <end position="21"/>
    </location>
</feature>
<name>A0A9X1M4A3_9MICC</name>
<evidence type="ECO:0000256" key="1">
    <source>
        <dbReference type="SAM" id="MobiDB-lite"/>
    </source>
</evidence>
<organism evidence="2 3">
    <name type="scientific">Arthrobacter gengyunqii</name>
    <dbReference type="NCBI Taxonomy" id="2886940"/>
    <lineage>
        <taxon>Bacteria</taxon>
        <taxon>Bacillati</taxon>
        <taxon>Actinomycetota</taxon>
        <taxon>Actinomycetes</taxon>
        <taxon>Micrococcales</taxon>
        <taxon>Micrococcaceae</taxon>
        <taxon>Arthrobacter</taxon>
    </lineage>
</organism>
<reference evidence="2" key="1">
    <citation type="submission" date="2021-10" db="EMBL/GenBank/DDBJ databases">
        <title>Novel species in genus Arthrobacter.</title>
        <authorList>
            <person name="Liu Y."/>
        </authorList>
    </citation>
    <scope>NUCLEOTIDE SEQUENCE</scope>
    <source>
        <strain evidence="2">Zg-Y809</strain>
    </source>
</reference>
<gene>
    <name evidence="2" type="ORF">LJ751_15715</name>
</gene>
<evidence type="ECO:0008006" key="4">
    <source>
        <dbReference type="Google" id="ProtNLM"/>
    </source>
</evidence>
<accession>A0A9X1M4A3</accession>
<dbReference type="Proteomes" id="UP001139264">
    <property type="component" value="Unassembled WGS sequence"/>
</dbReference>
<evidence type="ECO:0000313" key="2">
    <source>
        <dbReference type="EMBL" id="MCC3270781.1"/>
    </source>
</evidence>
<protein>
    <recommendedName>
        <fullName evidence="4">DsrE family protein</fullName>
    </recommendedName>
</protein>
<dbReference type="Gene3D" id="3.40.1260.10">
    <property type="entry name" value="DsrEFH-like"/>
    <property type="match status" value="1"/>
</dbReference>
<dbReference type="RefSeq" id="WP_227909084.1">
    <property type="nucleotide sequence ID" value="NZ_CP095461.1"/>
</dbReference>
<dbReference type="AlphaFoldDB" id="A0A9X1M4A3"/>
<proteinExistence type="predicted"/>